<sequence length="153" mass="18279">MSSLPQTHYPQSRETVIKKEAMHVLHAWKPGRILVTAETDATHRFTMREPRDFGKRKDSTHVEIQEQKCMVRHHWQIRRDWYAIEVGSGSIRAVWLPWLQWLVFSAGHGFRPLEKTRWIVWNTSLLRDVEKEKKKKKNVKPLLVLLRRRRAAP</sequence>
<name>A0ABR4C464_9HELO</name>
<dbReference type="EMBL" id="JAZHXI010000014">
    <property type="protein sequence ID" value="KAL2064129.1"/>
    <property type="molecule type" value="Genomic_DNA"/>
</dbReference>
<reference evidence="1 2" key="1">
    <citation type="journal article" date="2024" name="Commun. Biol.">
        <title>Comparative genomic analysis of thermophilic fungi reveals convergent evolutionary adaptations and gene losses.</title>
        <authorList>
            <person name="Steindorff A.S."/>
            <person name="Aguilar-Pontes M.V."/>
            <person name="Robinson A.J."/>
            <person name="Andreopoulos B."/>
            <person name="LaButti K."/>
            <person name="Kuo A."/>
            <person name="Mondo S."/>
            <person name="Riley R."/>
            <person name="Otillar R."/>
            <person name="Haridas S."/>
            <person name="Lipzen A."/>
            <person name="Grimwood J."/>
            <person name="Schmutz J."/>
            <person name="Clum A."/>
            <person name="Reid I.D."/>
            <person name="Moisan M.C."/>
            <person name="Butler G."/>
            <person name="Nguyen T.T.M."/>
            <person name="Dewar K."/>
            <person name="Conant G."/>
            <person name="Drula E."/>
            <person name="Henrissat B."/>
            <person name="Hansel C."/>
            <person name="Singer S."/>
            <person name="Hutchinson M.I."/>
            <person name="de Vries R.P."/>
            <person name="Natvig D.O."/>
            <person name="Powell A.J."/>
            <person name="Tsang A."/>
            <person name="Grigoriev I.V."/>
        </authorList>
    </citation>
    <scope>NUCLEOTIDE SEQUENCE [LARGE SCALE GENOMIC DNA]</scope>
    <source>
        <strain evidence="1 2">CBS 494.80</strain>
    </source>
</reference>
<protein>
    <submittedName>
        <fullName evidence="1">Uncharacterized protein</fullName>
    </submittedName>
</protein>
<keyword evidence="2" id="KW-1185">Reference proteome</keyword>
<evidence type="ECO:0000313" key="1">
    <source>
        <dbReference type="EMBL" id="KAL2064129.1"/>
    </source>
</evidence>
<organism evidence="1 2">
    <name type="scientific">Oculimacula yallundae</name>
    <dbReference type="NCBI Taxonomy" id="86028"/>
    <lineage>
        <taxon>Eukaryota</taxon>
        <taxon>Fungi</taxon>
        <taxon>Dikarya</taxon>
        <taxon>Ascomycota</taxon>
        <taxon>Pezizomycotina</taxon>
        <taxon>Leotiomycetes</taxon>
        <taxon>Helotiales</taxon>
        <taxon>Ploettnerulaceae</taxon>
        <taxon>Oculimacula</taxon>
    </lineage>
</organism>
<gene>
    <name evidence="1" type="ORF">VTL71DRAFT_4623</name>
</gene>
<comment type="caution">
    <text evidence="1">The sequence shown here is derived from an EMBL/GenBank/DDBJ whole genome shotgun (WGS) entry which is preliminary data.</text>
</comment>
<accession>A0ABR4C464</accession>
<evidence type="ECO:0000313" key="2">
    <source>
        <dbReference type="Proteomes" id="UP001595075"/>
    </source>
</evidence>
<proteinExistence type="predicted"/>
<dbReference type="Proteomes" id="UP001595075">
    <property type="component" value="Unassembled WGS sequence"/>
</dbReference>